<feature type="compositionally biased region" description="Basic and acidic residues" evidence="2">
    <location>
        <begin position="527"/>
        <end position="539"/>
    </location>
</feature>
<evidence type="ECO:0000313" key="5">
    <source>
        <dbReference type="EMBL" id="CAD6212520.1"/>
    </source>
</evidence>
<feature type="compositionally biased region" description="Low complexity" evidence="2">
    <location>
        <begin position="497"/>
        <end position="511"/>
    </location>
</feature>
<keyword evidence="1" id="KW-0175">Coiled coil</keyword>
<feature type="compositionally biased region" description="Polar residues" evidence="2">
    <location>
        <begin position="1246"/>
        <end position="1265"/>
    </location>
</feature>
<feature type="domain" description="PHL" evidence="4">
    <location>
        <begin position="684"/>
        <end position="826"/>
    </location>
</feature>
<proteinExistence type="predicted"/>
<feature type="compositionally biased region" description="Low complexity" evidence="2">
    <location>
        <begin position="557"/>
        <end position="570"/>
    </location>
</feature>
<gene>
    <name evidence="5" type="ORF">NCGR_LOCUS8302</name>
</gene>
<dbReference type="GO" id="GO:0006357">
    <property type="term" value="P:regulation of transcription by RNA polymerase II"/>
    <property type="evidence" value="ECO:0007669"/>
    <property type="project" value="TreeGrafter"/>
</dbReference>
<feature type="compositionally biased region" description="Basic and acidic residues" evidence="2">
    <location>
        <begin position="473"/>
        <end position="483"/>
    </location>
</feature>
<reference evidence="5" key="1">
    <citation type="submission" date="2020-10" db="EMBL/GenBank/DDBJ databases">
        <authorList>
            <person name="Han B."/>
            <person name="Lu T."/>
            <person name="Zhao Q."/>
            <person name="Huang X."/>
            <person name="Zhao Y."/>
        </authorList>
    </citation>
    <scope>NUCLEOTIDE SEQUENCE</scope>
</reference>
<feature type="coiled-coil region" evidence="1">
    <location>
        <begin position="1173"/>
        <end position="1203"/>
    </location>
</feature>
<feature type="compositionally biased region" description="Polar residues" evidence="2">
    <location>
        <begin position="512"/>
        <end position="525"/>
    </location>
</feature>
<dbReference type="EMBL" id="CAJGYO010000002">
    <property type="protein sequence ID" value="CAD6212520.1"/>
    <property type="molecule type" value="Genomic_DNA"/>
</dbReference>
<feature type="compositionally biased region" description="Low complexity" evidence="2">
    <location>
        <begin position="1226"/>
        <end position="1245"/>
    </location>
</feature>
<feature type="region of interest" description="Disordered" evidence="2">
    <location>
        <begin position="438"/>
        <end position="574"/>
    </location>
</feature>
<protein>
    <submittedName>
        <fullName evidence="5">Uncharacterized protein</fullName>
    </submittedName>
</protein>
<accession>A0A811MY86</accession>
<evidence type="ECO:0000256" key="1">
    <source>
        <dbReference type="SAM" id="Coils"/>
    </source>
</evidence>
<dbReference type="Proteomes" id="UP000604825">
    <property type="component" value="Unassembled WGS sequence"/>
</dbReference>
<name>A0A811MY86_9POAL</name>
<feature type="compositionally biased region" description="Polar residues" evidence="2">
    <location>
        <begin position="1283"/>
        <end position="1300"/>
    </location>
</feature>
<dbReference type="InterPro" id="IPR046468">
    <property type="entry name" value="Spt20-like_SEP"/>
</dbReference>
<evidence type="ECO:0000313" key="6">
    <source>
        <dbReference type="Proteomes" id="UP000604825"/>
    </source>
</evidence>
<feature type="region of interest" description="Disordered" evidence="2">
    <location>
        <begin position="1149"/>
        <end position="1170"/>
    </location>
</feature>
<dbReference type="Pfam" id="PF12090">
    <property type="entry name" value="Spt20_SEP"/>
    <property type="match status" value="1"/>
</dbReference>
<feature type="compositionally biased region" description="Low complexity" evidence="2">
    <location>
        <begin position="917"/>
        <end position="940"/>
    </location>
</feature>
<dbReference type="GO" id="GO:0003712">
    <property type="term" value="F:transcription coregulator activity"/>
    <property type="evidence" value="ECO:0007669"/>
    <property type="project" value="InterPro"/>
</dbReference>
<organism evidence="5 6">
    <name type="scientific">Miscanthus lutarioriparius</name>
    <dbReference type="NCBI Taxonomy" id="422564"/>
    <lineage>
        <taxon>Eukaryota</taxon>
        <taxon>Viridiplantae</taxon>
        <taxon>Streptophyta</taxon>
        <taxon>Embryophyta</taxon>
        <taxon>Tracheophyta</taxon>
        <taxon>Spermatophyta</taxon>
        <taxon>Magnoliopsida</taxon>
        <taxon>Liliopsida</taxon>
        <taxon>Poales</taxon>
        <taxon>Poaceae</taxon>
        <taxon>PACMAD clade</taxon>
        <taxon>Panicoideae</taxon>
        <taxon>Andropogonodae</taxon>
        <taxon>Andropogoneae</taxon>
        <taxon>Saccharinae</taxon>
        <taxon>Miscanthus</taxon>
    </lineage>
</organism>
<keyword evidence="6" id="KW-1185">Reference proteome</keyword>
<feature type="compositionally biased region" description="Polar residues" evidence="2">
    <location>
        <begin position="438"/>
        <end position="463"/>
    </location>
</feature>
<dbReference type="GO" id="GO:0000124">
    <property type="term" value="C:SAGA complex"/>
    <property type="evidence" value="ECO:0007669"/>
    <property type="project" value="InterPro"/>
</dbReference>
<feature type="region of interest" description="Disordered" evidence="2">
    <location>
        <begin position="1213"/>
        <end position="1309"/>
    </location>
</feature>
<dbReference type="Pfam" id="PF20474">
    <property type="entry name" value="PHL"/>
    <property type="match status" value="1"/>
</dbReference>
<feature type="region of interest" description="Disordered" evidence="2">
    <location>
        <begin position="603"/>
        <end position="661"/>
    </location>
</feature>
<sequence>MGISFKLSKVGVRVHPAARSASAALAQAAEAEKPGAGEKEGSLSESRREDNFVERGKDVNGIKILPACSKEILPDHEVSFTFSLYERGYLISKSASMDPSQISIQDGKTLHPYDRASEKLFSAIEAGRLPGDILDEIPSKYYNGSVVCEIRDYRKHVSNEAPASSAELGLPIVNKVRLRMTFENVVKDITLLSDDSWTYRDFVEAEARIVRALQPELCLDPTPKLDRLCQDPVPHKLSLGIGKKRRLRQNPEVVVTSSNMSHGKKVCIDRLPENAKVDEMGITSSNAAQQVGDNITIQNISVLGGSQTPRPNNSSQDAARMHLSQSGLQQALSYSAAGNDRMAGLPANFSGINSSISSPQSMIGYNDTVAANGLLSVKREMQDAPLQDPKRIKPTGGIDHVQQQQIRPQPLGGQEMQWKNHQLHPQLDVKGMQYASSLSGQRYPSSMMSNMQDPGSSLYFNHQHNLRYGAKQEQMDGSDKSKDALQSMAPESSMLDLQQSQAQHLPQQSAARNNVPNMGQWQNTRFAAEKDLKKEEIIPRRKLAPSSRAPSGPMVQSPVSSKSGEISSSSMGGQFGSAVTSAVIGVQKDKFAANSNAAVGFPSVASSPSDSMHRIQQPAVASSKRKTNSVPKTQPPVSAVGSPASVSNMHAPLNASSPSIGTTPMGDQAILDKFAKIDNISHQYQLFNKKNKVDKISQKKTITNQSHQDVARCLNSCFHSENYKDTTRPLCNSMISGTINTCKTRVINFVSTNRMYQGHSRPFQVIFKETSDETVKMQYGDLEDFDGPNSYDCVFILPTKYYADLLAEQLIPLMLQDGHSKADDKVLRGTPLANLSTLSGILPDNLVSDVKQEGGVSQQLNAAAHANVAPGTQMQQLPVNRMLSSASSNQVLAMQQGYMQGAAMPPRSQQLDHNLVQQPQQQQPQQQPLQQTAQAQMQQPSSLPLNHMQRPQLLPTSPLSQMLGPGSNLPMGSSQIGNNKAPTSLQLQMLQAQQQQPMSRKVMMGLGSAMNMGNMVNNVGLGGLGNVMGMGNVRPISSPMGTMSGLGNNSNPMNMGMTSNLAGLRPGMNPATFAKMRMGLAQQRAAGMYPGMVGMPGSSSPILPSSAGLSMMGQPLNRSNLGPLQRAMLSSMGPPKMPVGNFQLNPQQQMQLQQQLQQNPQQQQQLHQNPQQQQQQMQQLQQQQQIQQQLQQQQLQQQLLLQQQQQQQQQMGSPLKQAQVGSPAGSQQSLMMQQQQISPQQMGQQAAMSPQLSSGTLQQMSNNVANPVATPGPPPSPQLSSQTHGSVNSIANSPMEQLQGANKGGPGSM</sequence>
<evidence type="ECO:0000256" key="2">
    <source>
        <dbReference type="SAM" id="MobiDB-lite"/>
    </source>
</evidence>
<dbReference type="InterPro" id="IPR046467">
    <property type="entry name" value="PHL_dom"/>
</dbReference>
<dbReference type="PANTHER" id="PTHR13526">
    <property type="entry name" value="TRANSCRIPTION FACTOR SPT20 HOMOLOG"/>
    <property type="match status" value="1"/>
</dbReference>
<dbReference type="PANTHER" id="PTHR13526:SF8">
    <property type="entry name" value="TRANSCRIPTION FACTOR SPT20 HOMOLOG"/>
    <property type="match status" value="1"/>
</dbReference>
<feature type="region of interest" description="Disordered" evidence="2">
    <location>
        <begin position="912"/>
        <end position="968"/>
    </location>
</feature>
<feature type="domain" description="Spt20-like SEP" evidence="3">
    <location>
        <begin position="75"/>
        <end position="227"/>
    </location>
</feature>
<feature type="region of interest" description="Disordered" evidence="2">
    <location>
        <begin position="25"/>
        <end position="50"/>
    </location>
</feature>
<comment type="caution">
    <text evidence="5">The sequence shown here is derived from an EMBL/GenBank/DDBJ whole genome shotgun (WGS) entry which is preliminary data.</text>
</comment>
<dbReference type="InterPro" id="IPR021950">
    <property type="entry name" value="Spt20"/>
</dbReference>
<feature type="compositionally biased region" description="Low complexity" evidence="2">
    <location>
        <begin position="635"/>
        <end position="647"/>
    </location>
</feature>
<dbReference type="OrthoDB" id="1932706at2759"/>
<evidence type="ECO:0000259" key="4">
    <source>
        <dbReference type="Pfam" id="PF20474"/>
    </source>
</evidence>
<feature type="compositionally biased region" description="Basic and acidic residues" evidence="2">
    <location>
        <begin position="30"/>
        <end position="50"/>
    </location>
</feature>
<evidence type="ECO:0000259" key="3">
    <source>
        <dbReference type="Pfam" id="PF12090"/>
    </source>
</evidence>